<evidence type="ECO:0000259" key="2">
    <source>
        <dbReference type="Pfam" id="PF13313"/>
    </source>
</evidence>
<organism evidence="3 4">
    <name type="scientific">Umezawaea endophytica</name>
    <dbReference type="NCBI Taxonomy" id="1654476"/>
    <lineage>
        <taxon>Bacteria</taxon>
        <taxon>Bacillati</taxon>
        <taxon>Actinomycetota</taxon>
        <taxon>Actinomycetes</taxon>
        <taxon>Pseudonocardiales</taxon>
        <taxon>Pseudonocardiaceae</taxon>
        <taxon>Umezawaea</taxon>
    </lineage>
</organism>
<dbReference type="RefSeq" id="WP_259627442.1">
    <property type="nucleotide sequence ID" value="NZ_JANYMP010000021.1"/>
</dbReference>
<dbReference type="Proteomes" id="UP001141259">
    <property type="component" value="Unassembled WGS sequence"/>
</dbReference>
<evidence type="ECO:0000313" key="3">
    <source>
        <dbReference type="EMBL" id="MCS7481957.1"/>
    </source>
</evidence>
<evidence type="ECO:0000313" key="4">
    <source>
        <dbReference type="Proteomes" id="UP001141259"/>
    </source>
</evidence>
<reference evidence="3" key="1">
    <citation type="submission" date="2022-08" db="EMBL/GenBank/DDBJ databases">
        <authorList>
            <person name="Tistechok S."/>
            <person name="Samborskyy M."/>
            <person name="Roman I."/>
        </authorList>
    </citation>
    <scope>NUCLEOTIDE SEQUENCE</scope>
    <source>
        <strain evidence="3">DSM 103496</strain>
    </source>
</reference>
<feature type="signal peptide" evidence="1">
    <location>
        <begin position="1"/>
        <end position="24"/>
    </location>
</feature>
<name>A0A9X2VTK4_9PSEU</name>
<dbReference type="EMBL" id="JANYMP010000021">
    <property type="protein sequence ID" value="MCS7481957.1"/>
    <property type="molecule type" value="Genomic_DNA"/>
</dbReference>
<protein>
    <submittedName>
        <fullName evidence="3">DUF4082 domain-containing protein</fullName>
    </submittedName>
</protein>
<sequence length="278" mass="28843">MSWLPRLVAVVAALGLVLSGTAYAADNPMSVVSTPTTGAGVEVGVPLLITGIAHNGEAGGIVSVELSVDGGDTWFEVGTTESWRYTYTPPEAGDVTIVSRASTASTTGAWTSPITVHVGGAATPLPVLCSCYFQLPDGVVVNDQDAEAVELGMRTRFDRNGSVTGIAFRRGTYPGPVTARVWSGAGDLLAEKVATGTRILFDAPVPVTAGADYVVSYYTPAGGYASTEDFFTGTVVSTPFSAPHNGVSGAGVYHYGDGGGFPTDTWHDSNYWVAPYFQ</sequence>
<keyword evidence="1" id="KW-0732">Signal</keyword>
<accession>A0A9X2VTK4</accession>
<proteinExistence type="predicted"/>
<dbReference type="Pfam" id="PF13313">
    <property type="entry name" value="DUF4082"/>
    <property type="match status" value="1"/>
</dbReference>
<dbReference type="SUPFAM" id="SSF81296">
    <property type="entry name" value="E set domains"/>
    <property type="match status" value="1"/>
</dbReference>
<feature type="chain" id="PRO_5040865203" evidence="1">
    <location>
        <begin position="25"/>
        <end position="278"/>
    </location>
</feature>
<dbReference type="AlphaFoldDB" id="A0A9X2VTK4"/>
<keyword evidence="4" id="KW-1185">Reference proteome</keyword>
<evidence type="ECO:0000256" key="1">
    <source>
        <dbReference type="SAM" id="SignalP"/>
    </source>
</evidence>
<comment type="caution">
    <text evidence="3">The sequence shown here is derived from an EMBL/GenBank/DDBJ whole genome shotgun (WGS) entry which is preliminary data.</text>
</comment>
<gene>
    <name evidence="3" type="ORF">NZH93_34330</name>
</gene>
<dbReference type="InterPro" id="IPR025141">
    <property type="entry name" value="DUF4082"/>
</dbReference>
<dbReference type="InterPro" id="IPR014756">
    <property type="entry name" value="Ig_E-set"/>
</dbReference>
<dbReference type="Gene3D" id="2.60.40.650">
    <property type="match status" value="1"/>
</dbReference>
<dbReference type="Pfam" id="PF17957">
    <property type="entry name" value="Big_7"/>
    <property type="match status" value="1"/>
</dbReference>
<feature type="domain" description="DUF4082" evidence="2">
    <location>
        <begin position="141"/>
        <end position="273"/>
    </location>
</feature>